<gene>
    <name evidence="2" type="ORF">NDK47_06095</name>
</gene>
<evidence type="ECO:0000313" key="2">
    <source>
        <dbReference type="EMBL" id="USG66867.1"/>
    </source>
</evidence>
<proteinExistence type="predicted"/>
<evidence type="ECO:0000313" key="3">
    <source>
        <dbReference type="Proteomes" id="UP001056500"/>
    </source>
</evidence>
<protein>
    <submittedName>
        <fullName evidence="2">VOC family protein</fullName>
    </submittedName>
</protein>
<evidence type="ECO:0000259" key="1">
    <source>
        <dbReference type="PROSITE" id="PS51819"/>
    </source>
</evidence>
<dbReference type="InterPro" id="IPR004360">
    <property type="entry name" value="Glyas_Fos-R_dOase_dom"/>
</dbReference>
<dbReference type="Pfam" id="PF00903">
    <property type="entry name" value="Glyoxalase"/>
    <property type="match status" value="1"/>
</dbReference>
<dbReference type="PROSITE" id="PS51819">
    <property type="entry name" value="VOC"/>
    <property type="match status" value="1"/>
</dbReference>
<keyword evidence="3" id="KW-1185">Reference proteome</keyword>
<dbReference type="CDD" id="cd06587">
    <property type="entry name" value="VOC"/>
    <property type="match status" value="1"/>
</dbReference>
<name>A0ABY4WIC6_9BACL</name>
<dbReference type="RefSeq" id="WP_251873972.1">
    <property type="nucleotide sequence ID" value="NZ_CP098755.1"/>
</dbReference>
<sequence>MSGLFQRIDTVFVPTRNIEKALQWYVNILGGKAGWKSEKGEYQSVTFNL</sequence>
<reference evidence="2" key="1">
    <citation type="submission" date="2022-06" db="EMBL/GenBank/DDBJ databases">
        <title>Genome sequencing of Brevibacillus sp. BB3-R1.</title>
        <authorList>
            <person name="Heo J."/>
            <person name="Lee D."/>
            <person name="Won M."/>
            <person name="Han B.-H."/>
            <person name="Hong S.-B."/>
            <person name="Kwon S.-W."/>
        </authorList>
    </citation>
    <scope>NUCLEOTIDE SEQUENCE</scope>
    <source>
        <strain evidence="2">BB3-R1</strain>
    </source>
</reference>
<dbReference type="Proteomes" id="UP001056500">
    <property type="component" value="Chromosome"/>
</dbReference>
<dbReference type="Gene3D" id="3.10.180.10">
    <property type="entry name" value="2,3-Dihydroxybiphenyl 1,2-Dioxygenase, domain 1"/>
    <property type="match status" value="1"/>
</dbReference>
<dbReference type="InterPro" id="IPR037523">
    <property type="entry name" value="VOC_core"/>
</dbReference>
<dbReference type="InterPro" id="IPR029068">
    <property type="entry name" value="Glyas_Bleomycin-R_OHBP_Dase"/>
</dbReference>
<dbReference type="SUPFAM" id="SSF54593">
    <property type="entry name" value="Glyoxalase/Bleomycin resistance protein/Dihydroxybiphenyl dioxygenase"/>
    <property type="match status" value="1"/>
</dbReference>
<feature type="domain" description="VOC" evidence="1">
    <location>
        <begin position="7"/>
        <end position="49"/>
    </location>
</feature>
<accession>A0ABY4WIC6</accession>
<organism evidence="2 3">
    <name type="scientific">Brevibacillus ruminantium</name>
    <dbReference type="NCBI Taxonomy" id="2950604"/>
    <lineage>
        <taxon>Bacteria</taxon>
        <taxon>Bacillati</taxon>
        <taxon>Bacillota</taxon>
        <taxon>Bacilli</taxon>
        <taxon>Bacillales</taxon>
        <taxon>Paenibacillaceae</taxon>
        <taxon>Brevibacillus</taxon>
    </lineage>
</organism>
<dbReference type="EMBL" id="CP098755">
    <property type="protein sequence ID" value="USG66867.1"/>
    <property type="molecule type" value="Genomic_DNA"/>
</dbReference>